<protein>
    <submittedName>
        <fullName evidence="2">Ribosomal protein L1</fullName>
    </submittedName>
</protein>
<dbReference type="AlphaFoldDB" id="A0A6A7B5M2"/>
<accession>A0A6A7B5M2</accession>
<reference evidence="2" key="1">
    <citation type="submission" date="2020-01" db="EMBL/GenBank/DDBJ databases">
        <authorList>
            <consortium name="DOE Joint Genome Institute"/>
            <person name="Haridas S."/>
            <person name="Albert R."/>
            <person name="Binder M."/>
            <person name="Bloem J."/>
            <person name="Labutti K."/>
            <person name="Salamov A."/>
            <person name="Andreopoulos B."/>
            <person name="Baker S.E."/>
            <person name="Barry K."/>
            <person name="Bills G."/>
            <person name="Bluhm B.H."/>
            <person name="Cannon C."/>
            <person name="Castanera R."/>
            <person name="Culley D.E."/>
            <person name="Daum C."/>
            <person name="Ezra D."/>
            <person name="Gonzalez J.B."/>
            <person name="Henrissat B."/>
            <person name="Kuo A."/>
            <person name="Liang C."/>
            <person name="Lipzen A."/>
            <person name="Lutzoni F."/>
            <person name="Magnuson J."/>
            <person name="Mondo S."/>
            <person name="Nolan M."/>
            <person name="Ohm R."/>
            <person name="Pangilinan J."/>
            <person name="Park H.-J."/>
            <person name="Ramirez L."/>
            <person name="Alfaro M."/>
            <person name="Sun H."/>
            <person name="Tritt A."/>
            <person name="Yoshinaga Y."/>
            <person name="Zwiers L.-H."/>
            <person name="Turgeon B.G."/>
            <person name="Goodwin S.B."/>
            <person name="Spatafora J.W."/>
            <person name="Crous P.W."/>
            <person name="Grigoriev I.V."/>
        </authorList>
    </citation>
    <scope>NUCLEOTIDE SEQUENCE</scope>
    <source>
        <strain evidence="2">IPT5</strain>
    </source>
</reference>
<keyword evidence="2" id="KW-0689">Ribosomal protein</keyword>
<gene>
    <name evidence="2" type="ORF">T440DRAFT_451917</name>
</gene>
<dbReference type="Proteomes" id="UP000799423">
    <property type="component" value="Unassembled WGS sequence"/>
</dbReference>
<dbReference type="Pfam" id="PF00687">
    <property type="entry name" value="Ribosomal_L1"/>
    <property type="match status" value="1"/>
</dbReference>
<dbReference type="Gene3D" id="3.40.50.790">
    <property type="match status" value="1"/>
</dbReference>
<dbReference type="SUPFAM" id="SSF56808">
    <property type="entry name" value="Ribosomal protein L1"/>
    <property type="match status" value="1"/>
</dbReference>
<keyword evidence="3" id="KW-1185">Reference proteome</keyword>
<proteinExistence type="predicted"/>
<dbReference type="GO" id="GO:0005840">
    <property type="term" value="C:ribosome"/>
    <property type="evidence" value="ECO:0007669"/>
    <property type="project" value="UniProtKB-KW"/>
</dbReference>
<name>A0A6A7B5M2_9PLEO</name>
<dbReference type="CDD" id="cd00403">
    <property type="entry name" value="Ribosomal_L1"/>
    <property type="match status" value="1"/>
</dbReference>
<feature type="compositionally biased region" description="Basic and acidic residues" evidence="1">
    <location>
        <begin position="370"/>
        <end position="383"/>
    </location>
</feature>
<sequence length="393" mass="43781">MAKSKTLTKKVQKPVEAPLTTKVVDGTPYQLDPAQVERAAKALVAHMKKHVSEKEEAAPVKNLAEDEDEPEANDDPIFLSISTKKHIHDTNRLKPNKIPLPHPIIAENVRICIFTKDPQRTYKDLVASDAFPAALRTNVQRVLGVEKLKKRYKSYEQKRALAAEYDFFLVDDRIIKIVADFLGKSFYGTKTKRPIPIRLTAGAHIDKSGKKDTKEPVNAVGTAQGIAKEIETALKSTYLSLSASANSTIKIGLLSMTPEQLTENISAVVDAVVPKQIEHGWRNVRALHIKGPQTKALPVWLADELWVDETQVLDGPHRAAITDSAKAESAQRKRKFDEWEEELLDEEELAAKKAHRDAKKSKKSTKKSSISKEKRLAMKKDALESVQTPLIAS</sequence>
<dbReference type="InterPro" id="IPR028364">
    <property type="entry name" value="Ribosomal_uL1/biogenesis"/>
</dbReference>
<feature type="compositionally biased region" description="Basic residues" evidence="1">
    <location>
        <begin position="352"/>
        <end position="366"/>
    </location>
</feature>
<dbReference type="Gene3D" id="3.30.190.20">
    <property type="match status" value="1"/>
</dbReference>
<dbReference type="OrthoDB" id="10251727at2759"/>
<feature type="region of interest" description="Disordered" evidence="1">
    <location>
        <begin position="350"/>
        <end position="393"/>
    </location>
</feature>
<feature type="compositionally biased region" description="Acidic residues" evidence="1">
    <location>
        <begin position="65"/>
        <end position="74"/>
    </location>
</feature>
<feature type="region of interest" description="Disordered" evidence="1">
    <location>
        <begin position="50"/>
        <end position="75"/>
    </location>
</feature>
<dbReference type="InterPro" id="IPR023674">
    <property type="entry name" value="Ribosomal_uL1-like"/>
</dbReference>
<dbReference type="InterPro" id="IPR016095">
    <property type="entry name" value="Ribosomal_uL1_3-a/b-sand"/>
</dbReference>
<dbReference type="EMBL" id="MU006310">
    <property type="protein sequence ID" value="KAF2849669.1"/>
    <property type="molecule type" value="Genomic_DNA"/>
</dbReference>
<evidence type="ECO:0000256" key="1">
    <source>
        <dbReference type="SAM" id="MobiDB-lite"/>
    </source>
</evidence>
<evidence type="ECO:0000313" key="2">
    <source>
        <dbReference type="EMBL" id="KAF2849669.1"/>
    </source>
</evidence>
<organism evidence="2 3">
    <name type="scientific">Plenodomus tracheiphilus IPT5</name>
    <dbReference type="NCBI Taxonomy" id="1408161"/>
    <lineage>
        <taxon>Eukaryota</taxon>
        <taxon>Fungi</taxon>
        <taxon>Dikarya</taxon>
        <taxon>Ascomycota</taxon>
        <taxon>Pezizomycotina</taxon>
        <taxon>Dothideomycetes</taxon>
        <taxon>Pleosporomycetidae</taxon>
        <taxon>Pleosporales</taxon>
        <taxon>Pleosporineae</taxon>
        <taxon>Leptosphaeriaceae</taxon>
        <taxon>Plenodomus</taxon>
    </lineage>
</organism>
<keyword evidence="2" id="KW-0687">Ribonucleoprotein</keyword>
<evidence type="ECO:0000313" key="3">
    <source>
        <dbReference type="Proteomes" id="UP000799423"/>
    </source>
</evidence>